<sequence length="443" mass="46713">MAAAALTLSTLATLTACGGEEGEDRGNRQSTIELPDLSGQSLEVAAVWTGAERDNFLRVMDEFERLTGASVSFVPSGDNVSQFVSSKIEGGAPPDIVMVPQPGVLREFAANGWIAPVGDLVQEQLDANYTPGWQAVGQHEGEQYGVYVKVANKSLVWYSSTAFDYAGVSAPSTWDEFVDTAWTVWESGTTPVSVAGGDGWTLTDWFENIYLSQAGPEAYDQLIAHEIPWTDQTVTDALTTLGELFGANQLLANGNSGSLQTDFPTSVTQTFINLEIPDAAMVFEADFVGAVITDSTDAVIGEDALVFPFPAVGEGDPPVVSAGDAAVAVAPDGEASEAQEAMLAFLASTDAAAIWAEGGGMVSPNRSLDLAAYPNDVQRGIADALISAGDDFRFDLSDQTPAAFGGTTGQGMWQGLQNFLRNPDDIEGAQQYLESQAARAYGD</sequence>
<dbReference type="InterPro" id="IPR050490">
    <property type="entry name" value="Bact_solute-bd_prot1"/>
</dbReference>
<dbReference type="Pfam" id="PF01547">
    <property type="entry name" value="SBP_bac_1"/>
    <property type="match status" value="1"/>
</dbReference>
<evidence type="ECO:0000256" key="1">
    <source>
        <dbReference type="ARBA" id="ARBA00008520"/>
    </source>
</evidence>
<keyword evidence="2" id="KW-0813">Transport</keyword>
<gene>
    <name evidence="3" type="ORF">RNC47_28595</name>
</gene>
<proteinExistence type="inferred from homology"/>
<dbReference type="Proteomes" id="UP001183420">
    <property type="component" value="Unassembled WGS sequence"/>
</dbReference>
<keyword evidence="4" id="KW-1185">Reference proteome</keyword>
<reference evidence="4" key="1">
    <citation type="submission" date="2023-07" db="EMBL/GenBank/DDBJ databases">
        <title>30 novel species of actinomycetes from the DSMZ collection.</title>
        <authorList>
            <person name="Nouioui I."/>
        </authorList>
    </citation>
    <scope>NUCLEOTIDE SEQUENCE [LARGE SCALE GENOMIC DNA]</scope>
    <source>
        <strain evidence="4">DSM 44918</strain>
    </source>
</reference>
<dbReference type="PANTHER" id="PTHR43649">
    <property type="entry name" value="ARABINOSE-BINDING PROTEIN-RELATED"/>
    <property type="match status" value="1"/>
</dbReference>
<dbReference type="Gene3D" id="3.40.190.10">
    <property type="entry name" value="Periplasmic binding protein-like II"/>
    <property type="match status" value="2"/>
</dbReference>
<dbReference type="SUPFAM" id="SSF53850">
    <property type="entry name" value="Periplasmic binding protein-like II"/>
    <property type="match status" value="1"/>
</dbReference>
<dbReference type="RefSeq" id="WP_311602818.1">
    <property type="nucleotide sequence ID" value="NZ_JAVREM010000059.1"/>
</dbReference>
<evidence type="ECO:0000313" key="3">
    <source>
        <dbReference type="EMBL" id="MDT0322289.1"/>
    </source>
</evidence>
<dbReference type="PANTHER" id="PTHR43649:SF29">
    <property type="entry name" value="OSMOPROTECTIVE COMPOUNDS-BINDING PROTEIN GGTB"/>
    <property type="match status" value="1"/>
</dbReference>
<dbReference type="InterPro" id="IPR006059">
    <property type="entry name" value="SBP"/>
</dbReference>
<accession>A0ABU2LXL3</accession>
<comment type="caution">
    <text evidence="3">The sequence shown here is derived from an EMBL/GenBank/DDBJ whole genome shotgun (WGS) entry which is preliminary data.</text>
</comment>
<organism evidence="3 4">
    <name type="scientific">Streptomyces millisiae</name>
    <dbReference type="NCBI Taxonomy" id="3075542"/>
    <lineage>
        <taxon>Bacteria</taxon>
        <taxon>Bacillati</taxon>
        <taxon>Actinomycetota</taxon>
        <taxon>Actinomycetes</taxon>
        <taxon>Kitasatosporales</taxon>
        <taxon>Streptomycetaceae</taxon>
        <taxon>Streptomyces</taxon>
    </lineage>
</organism>
<name>A0ABU2LXL3_9ACTN</name>
<comment type="similarity">
    <text evidence="1">Belongs to the bacterial solute-binding protein 1 family.</text>
</comment>
<evidence type="ECO:0000313" key="4">
    <source>
        <dbReference type="Proteomes" id="UP001183420"/>
    </source>
</evidence>
<evidence type="ECO:0000256" key="2">
    <source>
        <dbReference type="ARBA" id="ARBA00022448"/>
    </source>
</evidence>
<dbReference type="EMBL" id="JAVREM010000059">
    <property type="protein sequence ID" value="MDT0322289.1"/>
    <property type="molecule type" value="Genomic_DNA"/>
</dbReference>
<protein>
    <submittedName>
        <fullName evidence="3">ABC transporter substrate-binding protein</fullName>
    </submittedName>
</protein>